<comment type="caution">
    <text evidence="1">The sequence shown here is derived from an EMBL/GenBank/DDBJ whole genome shotgun (WGS) entry which is preliminary data.</text>
</comment>
<organism evidence="1 2">
    <name type="scientific">Pseudocercospora musae</name>
    <dbReference type="NCBI Taxonomy" id="113226"/>
    <lineage>
        <taxon>Eukaryota</taxon>
        <taxon>Fungi</taxon>
        <taxon>Dikarya</taxon>
        <taxon>Ascomycota</taxon>
        <taxon>Pezizomycotina</taxon>
        <taxon>Dothideomycetes</taxon>
        <taxon>Dothideomycetidae</taxon>
        <taxon>Mycosphaerellales</taxon>
        <taxon>Mycosphaerellaceae</taxon>
        <taxon>Pseudocercospora</taxon>
    </lineage>
</organism>
<evidence type="ECO:0000313" key="2">
    <source>
        <dbReference type="Proteomes" id="UP000073492"/>
    </source>
</evidence>
<keyword evidence="2" id="KW-1185">Reference proteome</keyword>
<dbReference type="Proteomes" id="UP000073492">
    <property type="component" value="Unassembled WGS sequence"/>
</dbReference>
<accession>A0A139IT13</accession>
<dbReference type="EMBL" id="LFZO01000015">
    <property type="protein sequence ID" value="KXT17752.1"/>
    <property type="molecule type" value="Genomic_DNA"/>
</dbReference>
<evidence type="ECO:0000313" key="1">
    <source>
        <dbReference type="EMBL" id="KXT17752.1"/>
    </source>
</evidence>
<gene>
    <name evidence="1" type="ORF">AC579_3624</name>
</gene>
<reference evidence="1 2" key="1">
    <citation type="submission" date="2015-07" db="EMBL/GenBank/DDBJ databases">
        <title>Comparative genomics of the Sigatoka disease complex on banana suggests a link between parallel evolutionary changes in Pseudocercospora fijiensis and Pseudocercospora eumusae and increased virulence on the banana host.</title>
        <authorList>
            <person name="Chang T.-C."/>
            <person name="Salvucci A."/>
            <person name="Crous P.W."/>
            <person name="Stergiopoulos I."/>
        </authorList>
    </citation>
    <scope>NUCLEOTIDE SEQUENCE [LARGE SCALE GENOMIC DNA]</scope>
    <source>
        <strain evidence="1 2">CBS 116634</strain>
    </source>
</reference>
<sequence>MVPFCRMSLSFQDFVVASELGLLSYIAGLSSLSLATGKNQDGLTQPPLIQPRRIMLFPSRFDPDLITTLLTSWISNMAISTKRTCTSKRAYFSDLWTLVEDHVTAQFASLQLTSAQMGQYLAGETETGRRDRFLNFNRNQPYHLDINSLNLPWFWNVSNAPSSTTIL</sequence>
<name>A0A139IT13_9PEZI</name>
<dbReference type="AlphaFoldDB" id="A0A139IT13"/>
<proteinExistence type="predicted"/>
<protein>
    <submittedName>
        <fullName evidence="1">Uncharacterized protein</fullName>
    </submittedName>
</protein>